<dbReference type="EMBL" id="AFWA02000017">
    <property type="protein sequence ID" value="EMR08239.1"/>
    <property type="molecule type" value="Genomic_DNA"/>
</dbReference>
<name>M7PCQ4_PNEMU</name>
<organism evidence="2 3">
    <name type="scientific">Pneumocystis murina (strain B123)</name>
    <name type="common">Mouse pneumocystis pneumonia agent</name>
    <name type="synonym">Pneumocystis carinii f. sp. muris</name>
    <dbReference type="NCBI Taxonomy" id="1069680"/>
    <lineage>
        <taxon>Eukaryota</taxon>
        <taxon>Fungi</taxon>
        <taxon>Dikarya</taxon>
        <taxon>Ascomycota</taxon>
        <taxon>Taphrinomycotina</taxon>
        <taxon>Pneumocystomycetes</taxon>
        <taxon>Pneumocystaceae</taxon>
        <taxon>Pneumocystis</taxon>
    </lineage>
</organism>
<dbReference type="VEuPathDB" id="FungiDB:PNEG_03407"/>
<dbReference type="HOGENOM" id="CLU_750312_0_0_1"/>
<feature type="compositionally biased region" description="Basic and acidic residues" evidence="1">
    <location>
        <begin position="283"/>
        <end position="292"/>
    </location>
</feature>
<dbReference type="STRING" id="1069680.M7PCQ4"/>
<gene>
    <name evidence="2" type="ORF">PNEG_03407</name>
</gene>
<protein>
    <submittedName>
        <fullName evidence="2">Uncharacterized protein</fullName>
    </submittedName>
</protein>
<dbReference type="Pfam" id="PF03525">
    <property type="entry name" value="Meiotic_rec114"/>
    <property type="match status" value="1"/>
</dbReference>
<evidence type="ECO:0000313" key="2">
    <source>
        <dbReference type="EMBL" id="EMR08239.1"/>
    </source>
</evidence>
<feature type="region of interest" description="Disordered" evidence="1">
    <location>
        <begin position="279"/>
        <end position="329"/>
    </location>
</feature>
<dbReference type="OrthoDB" id="5388307at2759"/>
<proteinExistence type="predicted"/>
<keyword evidence="3" id="KW-1185">Reference proteome</keyword>
<dbReference type="RefSeq" id="XP_007875492.1">
    <property type="nucleotide sequence ID" value="XM_007877301.1"/>
</dbReference>
<dbReference type="Proteomes" id="UP000011958">
    <property type="component" value="Unassembled WGS sequence"/>
</dbReference>
<evidence type="ECO:0000313" key="3">
    <source>
        <dbReference type="Proteomes" id="UP000011958"/>
    </source>
</evidence>
<dbReference type="GeneID" id="19897094"/>
<dbReference type="InterPro" id="IPR004354">
    <property type="entry name" value="Meiotic_Rec114"/>
</dbReference>
<dbReference type="AlphaFoldDB" id="M7PCQ4"/>
<dbReference type="GO" id="GO:0007131">
    <property type="term" value="P:reciprocal meiotic recombination"/>
    <property type="evidence" value="ECO:0007669"/>
    <property type="project" value="InterPro"/>
</dbReference>
<evidence type="ECO:0000256" key="1">
    <source>
        <dbReference type="SAM" id="MobiDB-lite"/>
    </source>
</evidence>
<sequence length="369" mass="42540">MKQEPFTSLSFPLERYSYATQKDEASQRHCLSNIEWFHYPHRDLEIQFEMNNVSGHDEVTMKITRGAILFEQLNITRLSRLKIPLFQSENGPPQSGIIVITRAPCIGIKWYNDVSRKISRFQMKFSTEDIFHSVRGILEQHVGKIRNAIDSYSSNERVSLKVQKYDKSSDHVKPWIEGEMEEPQAKKIYGGQGSIEPFFPLNSIGSMEKEPISSLADLRFPTPSNTNRFLYLNPSYNKNQNEWVSSIDELSKMTKENNHYDPSLSTELIKKKKLKKSSKTKKNLNDLKKEPSADNNSLLIKTDVGKKKTSTVKKLPTPPRTASYESSLSLSQENTDTLEEMIVSYINDHHFLQLIKKVDTIWKKLGFTI</sequence>
<reference evidence="3" key="1">
    <citation type="journal article" date="2016" name="Nat. Commun.">
        <title>Genome analysis of three Pneumocystis species reveals adaptation mechanisms to life exclusively in mammalian hosts.</title>
        <authorList>
            <person name="Ma L."/>
            <person name="Chen Z."/>
            <person name="Huang D.W."/>
            <person name="Kutty G."/>
            <person name="Ishihara M."/>
            <person name="Wang H."/>
            <person name="Abouelleil A."/>
            <person name="Bishop L."/>
            <person name="Davey E."/>
            <person name="Deng R."/>
            <person name="Deng X."/>
            <person name="Fan L."/>
            <person name="Fantoni G."/>
            <person name="Fitzgerald M."/>
            <person name="Gogineni E."/>
            <person name="Goldberg J.M."/>
            <person name="Handley G."/>
            <person name="Hu X."/>
            <person name="Huber C."/>
            <person name="Jiao X."/>
            <person name="Jones K."/>
            <person name="Levin J.Z."/>
            <person name="Liu Y."/>
            <person name="Macdonald P."/>
            <person name="Melnikov A."/>
            <person name="Raley C."/>
            <person name="Sassi M."/>
            <person name="Sherman B.T."/>
            <person name="Song X."/>
            <person name="Sykes S."/>
            <person name="Tran B."/>
            <person name="Walsh L."/>
            <person name="Xia Y."/>
            <person name="Yang J."/>
            <person name="Young S."/>
            <person name="Zeng Q."/>
            <person name="Zheng X."/>
            <person name="Stephens R."/>
            <person name="Nusbaum C."/>
            <person name="Birren B.W."/>
            <person name="Azadi P."/>
            <person name="Lempicki R.A."/>
            <person name="Cuomo C.A."/>
            <person name="Kovacs J.A."/>
        </authorList>
    </citation>
    <scope>NUCLEOTIDE SEQUENCE [LARGE SCALE GENOMIC DNA]</scope>
    <source>
        <strain evidence="3">B123</strain>
    </source>
</reference>
<comment type="caution">
    <text evidence="2">The sequence shown here is derived from an EMBL/GenBank/DDBJ whole genome shotgun (WGS) entry which is preliminary data.</text>
</comment>
<accession>M7PCQ4</accession>